<keyword evidence="8 12" id="KW-1133">Transmembrane helix</keyword>
<evidence type="ECO:0000256" key="7">
    <source>
        <dbReference type="ARBA" id="ARBA00022982"/>
    </source>
</evidence>
<evidence type="ECO:0000256" key="3">
    <source>
        <dbReference type="ARBA" id="ARBA00022448"/>
    </source>
</evidence>
<evidence type="ECO:0000256" key="4">
    <source>
        <dbReference type="ARBA" id="ARBA00022660"/>
    </source>
</evidence>
<evidence type="ECO:0000256" key="2">
    <source>
        <dbReference type="ARBA" id="ARBA00004370"/>
    </source>
</evidence>
<evidence type="ECO:0000313" key="13">
    <source>
        <dbReference type="EMBL" id="GEL19596.1"/>
    </source>
</evidence>
<evidence type="ECO:0000256" key="12">
    <source>
        <dbReference type="SAM" id="Phobius"/>
    </source>
</evidence>
<name>A0A511D471_9PSEU</name>
<dbReference type="OrthoDB" id="9801468at2"/>
<keyword evidence="11 12" id="KW-0472">Membrane</keyword>
<dbReference type="RefSeq" id="WP_028929781.1">
    <property type="nucleotide sequence ID" value="NZ_AUII01000006.1"/>
</dbReference>
<evidence type="ECO:0000256" key="11">
    <source>
        <dbReference type="ARBA" id="ARBA00023136"/>
    </source>
</evidence>
<evidence type="ECO:0000256" key="10">
    <source>
        <dbReference type="ARBA" id="ARBA00023004"/>
    </source>
</evidence>
<keyword evidence="10" id="KW-0408">Iron</keyword>
<dbReference type="InterPro" id="IPR038659">
    <property type="entry name" value="AOX_sf"/>
</dbReference>
<evidence type="ECO:0000256" key="8">
    <source>
        <dbReference type="ARBA" id="ARBA00022989"/>
    </source>
</evidence>
<comment type="subcellular location">
    <subcellularLocation>
        <location evidence="2">Membrane</location>
    </subcellularLocation>
</comment>
<keyword evidence="3" id="KW-0813">Transport</keyword>
<reference evidence="13 14" key="1">
    <citation type="submission" date="2019-07" db="EMBL/GenBank/DDBJ databases">
        <title>Whole genome shotgun sequence of Pseudonocardia asaccharolytica NBRC 16224.</title>
        <authorList>
            <person name="Hosoyama A."/>
            <person name="Uohara A."/>
            <person name="Ohji S."/>
            <person name="Ichikawa N."/>
        </authorList>
    </citation>
    <scope>NUCLEOTIDE SEQUENCE [LARGE SCALE GENOMIC DNA]</scope>
    <source>
        <strain evidence="13 14">NBRC 16224</strain>
    </source>
</reference>
<evidence type="ECO:0000313" key="14">
    <source>
        <dbReference type="Proteomes" id="UP000321328"/>
    </source>
</evidence>
<keyword evidence="4" id="KW-0679">Respiratory chain</keyword>
<evidence type="ECO:0008006" key="15">
    <source>
        <dbReference type="Google" id="ProtNLM"/>
    </source>
</evidence>
<gene>
    <name evidence="13" type="ORF">PA7_34330</name>
</gene>
<keyword evidence="9" id="KW-0560">Oxidoreductase</keyword>
<dbReference type="InterPro" id="IPR002680">
    <property type="entry name" value="AOX"/>
</dbReference>
<dbReference type="GO" id="GO:0016020">
    <property type="term" value="C:membrane"/>
    <property type="evidence" value="ECO:0007669"/>
    <property type="project" value="UniProtKB-SubCell"/>
</dbReference>
<comment type="caution">
    <text evidence="13">The sequence shown here is derived from an EMBL/GenBank/DDBJ whole genome shotgun (WGS) entry which is preliminary data.</text>
</comment>
<evidence type="ECO:0000256" key="6">
    <source>
        <dbReference type="ARBA" id="ARBA00022723"/>
    </source>
</evidence>
<comment type="cofactor">
    <cofactor evidence="1">
        <name>Fe cation</name>
        <dbReference type="ChEBI" id="CHEBI:24875"/>
    </cofactor>
</comment>
<dbReference type="GO" id="GO:0009916">
    <property type="term" value="F:alternative oxidase activity"/>
    <property type="evidence" value="ECO:0007669"/>
    <property type="project" value="InterPro"/>
</dbReference>
<dbReference type="Gene3D" id="1.20.1260.140">
    <property type="entry name" value="Alternative oxidase"/>
    <property type="match status" value="1"/>
</dbReference>
<dbReference type="Pfam" id="PF01786">
    <property type="entry name" value="AOX"/>
    <property type="match status" value="1"/>
</dbReference>
<dbReference type="AlphaFoldDB" id="A0A511D471"/>
<feature type="transmembrane region" description="Helical" evidence="12">
    <location>
        <begin position="128"/>
        <end position="150"/>
    </location>
</feature>
<keyword evidence="14" id="KW-1185">Reference proteome</keyword>
<dbReference type="GO" id="GO:0046872">
    <property type="term" value="F:metal ion binding"/>
    <property type="evidence" value="ECO:0007669"/>
    <property type="project" value="UniProtKB-KW"/>
</dbReference>
<organism evidence="13 14">
    <name type="scientific">Pseudonocardia asaccharolytica DSM 44247 = NBRC 16224</name>
    <dbReference type="NCBI Taxonomy" id="1123024"/>
    <lineage>
        <taxon>Bacteria</taxon>
        <taxon>Bacillati</taxon>
        <taxon>Actinomycetota</taxon>
        <taxon>Actinomycetes</taxon>
        <taxon>Pseudonocardiales</taxon>
        <taxon>Pseudonocardiaceae</taxon>
        <taxon>Pseudonocardia</taxon>
    </lineage>
</organism>
<accession>A0A511D471</accession>
<evidence type="ECO:0000256" key="9">
    <source>
        <dbReference type="ARBA" id="ARBA00023002"/>
    </source>
</evidence>
<keyword evidence="5 12" id="KW-0812">Transmembrane</keyword>
<evidence type="ECO:0000256" key="5">
    <source>
        <dbReference type="ARBA" id="ARBA00022692"/>
    </source>
</evidence>
<keyword evidence="6" id="KW-0479">Metal-binding</keyword>
<keyword evidence="7" id="KW-0249">Electron transport</keyword>
<proteinExistence type="predicted"/>
<sequence length="227" mass="26779">MTGAVVHGRPPRLDHDQLLRAQAETRTTPRRRYGALARLLFTTMNLLYGRTRTFSKFKVLELVARVPYQSWEQVAYVAITHVHSRTGLARRIHDRVRETREQQDNEQWHLLILEELIGRSGKRENSVYGFWLPQAIALAYYQISWLLFVLHPRSSYRLNADFEDHAEHEYMQFVAEHPEWETTPWECAFAADYGSFDSLADLFRQIGHDERVHKESSVAHMSEPRFR</sequence>
<dbReference type="STRING" id="1123024.GCA_000423625_01860"/>
<dbReference type="EMBL" id="BJVI01000041">
    <property type="protein sequence ID" value="GEL19596.1"/>
    <property type="molecule type" value="Genomic_DNA"/>
</dbReference>
<evidence type="ECO:0000256" key="1">
    <source>
        <dbReference type="ARBA" id="ARBA00001962"/>
    </source>
</evidence>
<dbReference type="Proteomes" id="UP000321328">
    <property type="component" value="Unassembled WGS sequence"/>
</dbReference>
<protein>
    <recommendedName>
        <fullName evidence="15">Alternative oxidase</fullName>
    </recommendedName>
</protein>